<dbReference type="GO" id="GO:0016209">
    <property type="term" value="F:antioxidant activity"/>
    <property type="evidence" value="ECO:0007669"/>
    <property type="project" value="InterPro"/>
</dbReference>
<protein>
    <submittedName>
        <fullName evidence="2">2-cys peroxiredoxin</fullName>
    </submittedName>
</protein>
<name>Q1IH69_KORVE</name>
<dbReference type="KEGG" id="aba:Acid345_4782"/>
<dbReference type="eggNOG" id="COG0450">
    <property type="taxonomic scope" value="Bacteria"/>
</dbReference>
<keyword evidence="3" id="KW-1185">Reference proteome</keyword>
<evidence type="ECO:0000313" key="2">
    <source>
        <dbReference type="EMBL" id="ABF43781.1"/>
    </source>
</evidence>
<sequence>MPLKVLEKAPDFTVKAVIRERQITFKLSDYLGQKHVVLAFYPLDWTPV</sequence>
<dbReference type="SUPFAM" id="SSF52833">
    <property type="entry name" value="Thioredoxin-like"/>
    <property type="match status" value="1"/>
</dbReference>
<dbReference type="HOGENOM" id="CLU_3153976_0_0_0"/>
<evidence type="ECO:0000313" key="3">
    <source>
        <dbReference type="Proteomes" id="UP000002432"/>
    </source>
</evidence>
<dbReference type="InterPro" id="IPR036249">
    <property type="entry name" value="Thioredoxin-like_sf"/>
</dbReference>
<accession>Q1IH69</accession>
<dbReference type="Proteomes" id="UP000002432">
    <property type="component" value="Chromosome"/>
</dbReference>
<dbReference type="GO" id="GO:0016491">
    <property type="term" value="F:oxidoreductase activity"/>
    <property type="evidence" value="ECO:0007669"/>
    <property type="project" value="InterPro"/>
</dbReference>
<dbReference type="Pfam" id="PF00578">
    <property type="entry name" value="AhpC-TSA"/>
    <property type="match status" value="1"/>
</dbReference>
<dbReference type="OrthoDB" id="9812811at2"/>
<reference evidence="2 3" key="1">
    <citation type="journal article" date="2009" name="Appl. Environ. Microbiol.">
        <title>Three genomes from the phylum Acidobacteria provide insight into the lifestyles of these microorganisms in soils.</title>
        <authorList>
            <person name="Ward N.L."/>
            <person name="Challacombe J.F."/>
            <person name="Janssen P.H."/>
            <person name="Henrissat B."/>
            <person name="Coutinho P.M."/>
            <person name="Wu M."/>
            <person name="Xie G."/>
            <person name="Haft D.H."/>
            <person name="Sait M."/>
            <person name="Badger J."/>
            <person name="Barabote R.D."/>
            <person name="Bradley B."/>
            <person name="Brettin T.S."/>
            <person name="Brinkac L.M."/>
            <person name="Bruce D."/>
            <person name="Creasy T."/>
            <person name="Daugherty S.C."/>
            <person name="Davidsen T.M."/>
            <person name="DeBoy R.T."/>
            <person name="Detter J.C."/>
            <person name="Dodson R.J."/>
            <person name="Durkin A.S."/>
            <person name="Ganapathy A."/>
            <person name="Gwinn-Giglio M."/>
            <person name="Han C.S."/>
            <person name="Khouri H."/>
            <person name="Kiss H."/>
            <person name="Kothari S.P."/>
            <person name="Madupu R."/>
            <person name="Nelson K.E."/>
            <person name="Nelson W.C."/>
            <person name="Paulsen I."/>
            <person name="Penn K."/>
            <person name="Ren Q."/>
            <person name="Rosovitz M.J."/>
            <person name="Selengut J.D."/>
            <person name="Shrivastava S."/>
            <person name="Sullivan S.A."/>
            <person name="Tapia R."/>
            <person name="Thompson L.S."/>
            <person name="Watkins K.L."/>
            <person name="Yang Q."/>
            <person name="Yu C."/>
            <person name="Zafar N."/>
            <person name="Zhou L."/>
            <person name="Kuske C.R."/>
        </authorList>
    </citation>
    <scope>NUCLEOTIDE SEQUENCE [LARGE SCALE GENOMIC DNA]</scope>
    <source>
        <strain evidence="2 3">Ellin345</strain>
    </source>
</reference>
<dbReference type="EMBL" id="CP000360">
    <property type="protein sequence ID" value="ABF43781.1"/>
    <property type="molecule type" value="Genomic_DNA"/>
</dbReference>
<organism evidence="2 3">
    <name type="scientific">Koribacter versatilis (strain Ellin345)</name>
    <dbReference type="NCBI Taxonomy" id="204669"/>
    <lineage>
        <taxon>Bacteria</taxon>
        <taxon>Pseudomonadati</taxon>
        <taxon>Acidobacteriota</taxon>
        <taxon>Terriglobia</taxon>
        <taxon>Terriglobales</taxon>
        <taxon>Candidatus Korobacteraceae</taxon>
        <taxon>Candidatus Korobacter</taxon>
    </lineage>
</organism>
<dbReference type="EnsemblBacteria" id="ABF43781">
    <property type="protein sequence ID" value="ABF43781"/>
    <property type="gene ID" value="Acid345_4782"/>
</dbReference>
<gene>
    <name evidence="2" type="ordered locus">Acid345_4782</name>
</gene>
<feature type="domain" description="Alkyl hydroperoxide reductase subunit C/ Thiol specific antioxidant" evidence="1">
    <location>
        <begin position="7"/>
        <end position="48"/>
    </location>
</feature>
<dbReference type="AlphaFoldDB" id="Q1IH69"/>
<dbReference type="InterPro" id="IPR000866">
    <property type="entry name" value="AhpC/TSA"/>
</dbReference>
<evidence type="ECO:0000259" key="1">
    <source>
        <dbReference type="Pfam" id="PF00578"/>
    </source>
</evidence>
<dbReference type="Gene3D" id="3.40.30.10">
    <property type="entry name" value="Glutaredoxin"/>
    <property type="match status" value="1"/>
</dbReference>
<proteinExistence type="predicted"/>
<dbReference type="STRING" id="204669.Acid345_4782"/>